<dbReference type="Proteomes" id="UP001159363">
    <property type="component" value="Chromosome 3"/>
</dbReference>
<sequence length="858" mass="95062">MPYQVRNGRKCREQNIAFLAAKQLSALASPKKERQAERDSAAELRCQAVTPAPVAIVYFSRSLCTSPQYHPEQDGIFALPSIQRLKNDSAWYKNYILPEDDGRSTRVFYHQQPAVPEDATTSYQKLSVCKLADFCTTPKQSLTLLVTATTTSLLQSSNFLPCAVWDQVTFPGKKRSQLTWLLCMMSPGSQGPLEDPNSRFRLESAKPVPTAHTSFERRITNQPVAYIHPSETNKVKASSEVTRCPAKLPGQSSSLDVNHSHGGEVGESDVGRTLYMAMSTGSSWNCGAGGSRKNVDRLVMTIYRSKEILAITPSWLYAVWLLVQRLFCGLMDQEDGALSVYHCPLGKQVSGYYLPRGGPLCLSLFWAFLCPLRFPSAMLGVTGVVSSQQLTAVLPPPLSLQERRAELGMEPGHARELILLCDSYFVKSVAPLRVYFNLYDHAVLSHFLWGRLVRLVARSLMALTAHYKNSRGFSQAYQQLQRLSPPTTRSSRVFSQQPPGVPVVPTTAQQQSQRLPSTATTSSKGSAASTTSSSTVRLQTPIPHSPLSFLLVRQPPLHSEVYFLLAPHVDKQPACLAQNPAFQQTIPAAVRHQGLAPAPVVPNHPCSWRNRLRVRWARCGIHSRSCGLKQLELQSGLRKRCESAVEISSGLVNGAGATVRSIVGVGSFGSDRLIGIRGGLQLWTNQFLRRLGGLLKTNLRCLESRSCVCGEEARRKFLALVSDGGGFVSTYPWLLPPAFASGELGDNSPFTLIYGVCRGSEVWGTGGIHNKRRDRHTRPRATFRPLFAFRFPLIIMTWEGGGKKKAIRRLRPAVKEERQCYSKLPVRLEMNHVSRIATQQSLSTEEQAVQRQNFVFKG</sequence>
<reference evidence="2 3" key="1">
    <citation type="submission" date="2023-02" db="EMBL/GenBank/DDBJ databases">
        <title>LHISI_Scaffold_Assembly.</title>
        <authorList>
            <person name="Stuart O.P."/>
            <person name="Cleave R."/>
            <person name="Magrath M.J.L."/>
            <person name="Mikheyev A.S."/>
        </authorList>
    </citation>
    <scope>NUCLEOTIDE SEQUENCE [LARGE SCALE GENOMIC DNA]</scope>
    <source>
        <strain evidence="2">Daus_M_001</strain>
        <tissue evidence="2">Leg muscle</tissue>
    </source>
</reference>
<evidence type="ECO:0000313" key="3">
    <source>
        <dbReference type="Proteomes" id="UP001159363"/>
    </source>
</evidence>
<protein>
    <submittedName>
        <fullName evidence="2">Uncharacterized protein</fullName>
    </submittedName>
</protein>
<feature type="region of interest" description="Disordered" evidence="1">
    <location>
        <begin position="487"/>
        <end position="539"/>
    </location>
</feature>
<feature type="compositionally biased region" description="Low complexity" evidence="1">
    <location>
        <begin position="493"/>
        <end position="535"/>
    </location>
</feature>
<keyword evidence="3" id="KW-1185">Reference proteome</keyword>
<proteinExistence type="predicted"/>
<comment type="caution">
    <text evidence="2">The sequence shown here is derived from an EMBL/GenBank/DDBJ whole genome shotgun (WGS) entry which is preliminary data.</text>
</comment>
<gene>
    <name evidence="2" type="ORF">PR048_008592</name>
</gene>
<name>A0ABQ9HXK0_9NEOP</name>
<organism evidence="2 3">
    <name type="scientific">Dryococelus australis</name>
    <dbReference type="NCBI Taxonomy" id="614101"/>
    <lineage>
        <taxon>Eukaryota</taxon>
        <taxon>Metazoa</taxon>
        <taxon>Ecdysozoa</taxon>
        <taxon>Arthropoda</taxon>
        <taxon>Hexapoda</taxon>
        <taxon>Insecta</taxon>
        <taxon>Pterygota</taxon>
        <taxon>Neoptera</taxon>
        <taxon>Polyneoptera</taxon>
        <taxon>Phasmatodea</taxon>
        <taxon>Verophasmatodea</taxon>
        <taxon>Anareolatae</taxon>
        <taxon>Phasmatidae</taxon>
        <taxon>Eurycanthinae</taxon>
        <taxon>Dryococelus</taxon>
    </lineage>
</organism>
<evidence type="ECO:0000256" key="1">
    <source>
        <dbReference type="SAM" id="MobiDB-lite"/>
    </source>
</evidence>
<evidence type="ECO:0000313" key="2">
    <source>
        <dbReference type="EMBL" id="KAJ8889098.1"/>
    </source>
</evidence>
<accession>A0ABQ9HXK0</accession>
<dbReference type="EMBL" id="JARBHB010000003">
    <property type="protein sequence ID" value="KAJ8889098.1"/>
    <property type="molecule type" value="Genomic_DNA"/>
</dbReference>